<feature type="signal peptide" evidence="1">
    <location>
        <begin position="1"/>
        <end position="38"/>
    </location>
</feature>
<dbReference type="PROSITE" id="PS51318">
    <property type="entry name" value="TAT"/>
    <property type="match status" value="1"/>
</dbReference>
<reference evidence="2 3" key="1">
    <citation type="submission" date="2022-11" db="EMBL/GenBank/DDBJ databases">
        <title>Anaerobic phenanthrene biodegradation by a DNRA strain PheN6.</title>
        <authorList>
            <person name="Zhang Z."/>
        </authorList>
    </citation>
    <scope>NUCLEOTIDE SEQUENCE [LARGE SCALE GENOMIC DNA]</scope>
    <source>
        <strain evidence="2 3">PheN6</strain>
    </source>
</reference>
<evidence type="ECO:0000313" key="2">
    <source>
        <dbReference type="EMBL" id="MDC5697676.1"/>
    </source>
</evidence>
<organism evidence="2 3">
    <name type="scientific">Intrasporangium calvum</name>
    <dbReference type="NCBI Taxonomy" id="53358"/>
    <lineage>
        <taxon>Bacteria</taxon>
        <taxon>Bacillati</taxon>
        <taxon>Actinomycetota</taxon>
        <taxon>Actinomycetes</taxon>
        <taxon>Micrococcales</taxon>
        <taxon>Intrasporangiaceae</taxon>
        <taxon>Intrasporangium</taxon>
    </lineage>
</organism>
<keyword evidence="1" id="KW-0732">Signal</keyword>
<name>A0ABT5GI98_9MICO</name>
<dbReference type="EMBL" id="JAPFQL010000040">
    <property type="protein sequence ID" value="MDC5697676.1"/>
    <property type="molecule type" value="Genomic_DNA"/>
</dbReference>
<accession>A0ABT5GI98</accession>
<evidence type="ECO:0000256" key="1">
    <source>
        <dbReference type="SAM" id="SignalP"/>
    </source>
</evidence>
<evidence type="ECO:0000313" key="3">
    <source>
        <dbReference type="Proteomes" id="UP001150259"/>
    </source>
</evidence>
<proteinExistence type="predicted"/>
<comment type="caution">
    <text evidence="2">The sequence shown here is derived from an EMBL/GenBank/DDBJ whole genome shotgun (WGS) entry which is preliminary data.</text>
</comment>
<gene>
    <name evidence="2" type="ORF">OO014_10430</name>
</gene>
<keyword evidence="3" id="KW-1185">Reference proteome</keyword>
<feature type="non-terminal residue" evidence="2">
    <location>
        <position position="146"/>
    </location>
</feature>
<feature type="chain" id="PRO_5046782675" evidence="1">
    <location>
        <begin position="39"/>
        <end position="146"/>
    </location>
</feature>
<dbReference type="Proteomes" id="UP001150259">
    <property type="component" value="Unassembled WGS sequence"/>
</dbReference>
<sequence>MTNFENGSGLRPSRRTVVKGAAWAVPAVAVAASTPASASSPEEPEINFELSSLCKLPGQSSGEQCYDKGNVAFLVFDNTKSSQDYTICAITAMSNDKMSLCIVGISDPDVDCGSFADSVVIPAGETKTIAVWTNGAEESSGGTFTV</sequence>
<protein>
    <submittedName>
        <fullName evidence="2">Uncharacterized protein</fullName>
    </submittedName>
</protein>
<dbReference type="InterPro" id="IPR006311">
    <property type="entry name" value="TAT_signal"/>
</dbReference>